<dbReference type="GO" id="GO:0000981">
    <property type="term" value="F:DNA-binding transcription factor activity, RNA polymerase II-specific"/>
    <property type="evidence" value="ECO:0007669"/>
    <property type="project" value="InterPro"/>
</dbReference>
<organism evidence="3 4">
    <name type="scientific">Dendryphion nanum</name>
    <dbReference type="NCBI Taxonomy" id="256645"/>
    <lineage>
        <taxon>Eukaryota</taxon>
        <taxon>Fungi</taxon>
        <taxon>Dikarya</taxon>
        <taxon>Ascomycota</taxon>
        <taxon>Pezizomycotina</taxon>
        <taxon>Dothideomycetes</taxon>
        <taxon>Pleosporomycetidae</taxon>
        <taxon>Pleosporales</taxon>
        <taxon>Torulaceae</taxon>
        <taxon>Dendryphion</taxon>
    </lineage>
</organism>
<keyword evidence="1" id="KW-0539">Nucleus</keyword>
<dbReference type="AlphaFoldDB" id="A0A9P9DR29"/>
<dbReference type="SMART" id="SM00066">
    <property type="entry name" value="GAL4"/>
    <property type="match status" value="1"/>
</dbReference>
<evidence type="ECO:0000256" key="1">
    <source>
        <dbReference type="ARBA" id="ARBA00023242"/>
    </source>
</evidence>
<dbReference type="GO" id="GO:0008270">
    <property type="term" value="F:zinc ion binding"/>
    <property type="evidence" value="ECO:0007669"/>
    <property type="project" value="InterPro"/>
</dbReference>
<dbReference type="Proteomes" id="UP000700596">
    <property type="component" value="Unassembled WGS sequence"/>
</dbReference>
<dbReference type="InterPro" id="IPR053178">
    <property type="entry name" value="Osmoadaptation_assoc"/>
</dbReference>
<feature type="domain" description="Zn(2)-C6 fungal-type" evidence="2">
    <location>
        <begin position="8"/>
        <end position="36"/>
    </location>
</feature>
<dbReference type="PANTHER" id="PTHR38111">
    <property type="entry name" value="ZN(2)-C6 FUNGAL-TYPE DOMAIN-CONTAINING PROTEIN-RELATED"/>
    <property type="match status" value="1"/>
</dbReference>
<proteinExistence type="predicted"/>
<dbReference type="SUPFAM" id="SSF57701">
    <property type="entry name" value="Zn2/Cys6 DNA-binding domain"/>
    <property type="match status" value="1"/>
</dbReference>
<evidence type="ECO:0000313" key="4">
    <source>
        <dbReference type="Proteomes" id="UP000700596"/>
    </source>
</evidence>
<sequence length="498" mass="56495">MRANRKDVCQNCRSRKLACDGTQPACSQCTLRGFQCNGYRQEFLFVPQSSSKIEHQAELTGGKKKYSAHEQKALDNSIHEHTRLATQSKLNSPRGLETMYFYTLEDDVQFILQHYAPANGQIPAESNPYHNQICGAWVEILPLLSTTIMEQQFLLSAIQTLASALRHHTIGSVMCEPQPQILKMYCDSIRQMGKALEEAQGTFQIEHITAIMCLAVTDIMIPTGEFGWMTHVKGVGELAERLGPEPFSSGILHTLFIGFRPLLLISSIITQQKTFLAQEEWTTTPFRGQSVSIMQMLLNKATELPALLERYYSIGDALDTSNFVVVEQLWNDFRKALVKLQEWESLVNTQAPFPLYWSRPNPESLSPSDRSVFWFRNIMTANSMTHYWAFQIIIRTHLETLGRAFVATNTSSKQAPMQAPSESRRSNSVAALAEMISDSMLYFMQPEMKLYGPGSTFFTLPTAIKVFQSERDHYKLQLSRCQQIIDRLASIGIYFPPT</sequence>
<dbReference type="EMBL" id="JAGMWT010000008">
    <property type="protein sequence ID" value="KAH7123756.1"/>
    <property type="molecule type" value="Genomic_DNA"/>
</dbReference>
<dbReference type="OrthoDB" id="4491390at2759"/>
<dbReference type="PROSITE" id="PS00463">
    <property type="entry name" value="ZN2_CY6_FUNGAL_1"/>
    <property type="match status" value="1"/>
</dbReference>
<evidence type="ECO:0000259" key="2">
    <source>
        <dbReference type="PROSITE" id="PS50048"/>
    </source>
</evidence>
<keyword evidence="4" id="KW-1185">Reference proteome</keyword>
<accession>A0A9P9DR29</accession>
<reference evidence="3" key="1">
    <citation type="journal article" date="2021" name="Nat. Commun.">
        <title>Genetic determinants of endophytism in the Arabidopsis root mycobiome.</title>
        <authorList>
            <person name="Mesny F."/>
            <person name="Miyauchi S."/>
            <person name="Thiergart T."/>
            <person name="Pickel B."/>
            <person name="Atanasova L."/>
            <person name="Karlsson M."/>
            <person name="Huettel B."/>
            <person name="Barry K.W."/>
            <person name="Haridas S."/>
            <person name="Chen C."/>
            <person name="Bauer D."/>
            <person name="Andreopoulos W."/>
            <person name="Pangilinan J."/>
            <person name="LaButti K."/>
            <person name="Riley R."/>
            <person name="Lipzen A."/>
            <person name="Clum A."/>
            <person name="Drula E."/>
            <person name="Henrissat B."/>
            <person name="Kohler A."/>
            <person name="Grigoriev I.V."/>
            <person name="Martin F.M."/>
            <person name="Hacquard S."/>
        </authorList>
    </citation>
    <scope>NUCLEOTIDE SEQUENCE</scope>
    <source>
        <strain evidence="3">MPI-CAGE-CH-0243</strain>
    </source>
</reference>
<dbReference type="Pfam" id="PF00172">
    <property type="entry name" value="Zn_clus"/>
    <property type="match status" value="1"/>
</dbReference>
<dbReference type="Gene3D" id="4.10.240.10">
    <property type="entry name" value="Zn(2)-C6 fungal-type DNA-binding domain"/>
    <property type="match status" value="1"/>
</dbReference>
<dbReference type="CDD" id="cd00067">
    <property type="entry name" value="GAL4"/>
    <property type="match status" value="1"/>
</dbReference>
<name>A0A9P9DR29_9PLEO</name>
<evidence type="ECO:0000313" key="3">
    <source>
        <dbReference type="EMBL" id="KAH7123756.1"/>
    </source>
</evidence>
<dbReference type="PANTHER" id="PTHR38111:SF9">
    <property type="entry name" value="ZN(2)-C6 FUNGAL-TYPE DOMAIN-CONTAINING PROTEIN"/>
    <property type="match status" value="1"/>
</dbReference>
<dbReference type="InterPro" id="IPR036864">
    <property type="entry name" value="Zn2-C6_fun-type_DNA-bd_sf"/>
</dbReference>
<dbReference type="InterPro" id="IPR001138">
    <property type="entry name" value="Zn2Cys6_DnaBD"/>
</dbReference>
<comment type="caution">
    <text evidence="3">The sequence shown here is derived from an EMBL/GenBank/DDBJ whole genome shotgun (WGS) entry which is preliminary data.</text>
</comment>
<protein>
    <recommendedName>
        <fullName evidence="2">Zn(2)-C6 fungal-type domain-containing protein</fullName>
    </recommendedName>
</protein>
<gene>
    <name evidence="3" type="ORF">B0J11DRAFT_529811</name>
</gene>
<dbReference type="PROSITE" id="PS50048">
    <property type="entry name" value="ZN2_CY6_FUNGAL_2"/>
    <property type="match status" value="1"/>
</dbReference>